<sequence>MEKSVSELLEISKKDNNKKETLKNETITIKKLLMSKKIKFTGGFGEYFIMSLGLMLLSIITFGLATPYWMYWSLKYFFTRLEIVE</sequence>
<keyword evidence="1" id="KW-0472">Membrane</keyword>
<protein>
    <submittedName>
        <fullName evidence="2">Uncharacterized protein</fullName>
    </submittedName>
</protein>
<dbReference type="EMBL" id="FPAG01000005">
    <property type="protein sequence ID" value="SFS84772.1"/>
    <property type="molecule type" value="Genomic_DNA"/>
</dbReference>
<organism evidence="2 3">
    <name type="scientific">Zhouia amylolytica</name>
    <dbReference type="NCBI Taxonomy" id="376730"/>
    <lineage>
        <taxon>Bacteria</taxon>
        <taxon>Pseudomonadati</taxon>
        <taxon>Bacteroidota</taxon>
        <taxon>Flavobacteriia</taxon>
        <taxon>Flavobacteriales</taxon>
        <taxon>Flavobacteriaceae</taxon>
        <taxon>Zhouia</taxon>
    </lineage>
</organism>
<name>A0A1I6T6D8_9FLAO</name>
<feature type="transmembrane region" description="Helical" evidence="1">
    <location>
        <begin position="47"/>
        <end position="71"/>
    </location>
</feature>
<gene>
    <name evidence="2" type="ORF">SAMN04487906_1882</name>
</gene>
<reference evidence="2 3" key="1">
    <citation type="submission" date="2016-10" db="EMBL/GenBank/DDBJ databases">
        <authorList>
            <person name="de Groot N.N."/>
        </authorList>
    </citation>
    <scope>NUCLEOTIDE SEQUENCE [LARGE SCALE GENOMIC DNA]</scope>
    <source>
        <strain evidence="2 3">CGMCC 1.6114</strain>
    </source>
</reference>
<proteinExistence type="predicted"/>
<keyword evidence="1" id="KW-1133">Transmembrane helix</keyword>
<dbReference type="AlphaFoldDB" id="A0A1I6T6D8"/>
<evidence type="ECO:0000313" key="2">
    <source>
        <dbReference type="EMBL" id="SFS84772.1"/>
    </source>
</evidence>
<evidence type="ECO:0000313" key="3">
    <source>
        <dbReference type="Proteomes" id="UP000183209"/>
    </source>
</evidence>
<evidence type="ECO:0000256" key="1">
    <source>
        <dbReference type="SAM" id="Phobius"/>
    </source>
</evidence>
<keyword evidence="1" id="KW-0812">Transmembrane</keyword>
<dbReference type="Proteomes" id="UP000183209">
    <property type="component" value="Unassembled WGS sequence"/>
</dbReference>
<accession>A0A1I6T6D8</accession>